<dbReference type="Proteomes" id="UP000023152">
    <property type="component" value="Unassembled WGS sequence"/>
</dbReference>
<proteinExistence type="predicted"/>
<protein>
    <submittedName>
        <fullName evidence="2">Uncharacterized protein</fullName>
    </submittedName>
</protein>
<evidence type="ECO:0000256" key="1">
    <source>
        <dbReference type="ARBA" id="ARBA00022574"/>
    </source>
</evidence>
<comment type="caution">
    <text evidence="2">The sequence shown here is derived from an EMBL/GenBank/DDBJ whole genome shotgun (WGS) entry which is preliminary data.</text>
</comment>
<gene>
    <name evidence="2" type="ORF">RFI_29917</name>
</gene>
<evidence type="ECO:0000313" key="3">
    <source>
        <dbReference type="Proteomes" id="UP000023152"/>
    </source>
</evidence>
<dbReference type="OrthoDB" id="10018316at2759"/>
<feature type="non-terminal residue" evidence="2">
    <location>
        <position position="1"/>
    </location>
</feature>
<dbReference type="EMBL" id="ASPP01026128">
    <property type="protein sequence ID" value="ETO07475.1"/>
    <property type="molecule type" value="Genomic_DNA"/>
</dbReference>
<dbReference type="InterPro" id="IPR036322">
    <property type="entry name" value="WD40_repeat_dom_sf"/>
</dbReference>
<keyword evidence="1" id="KW-0853">WD repeat</keyword>
<name>X6M377_RETFI</name>
<dbReference type="Gene3D" id="2.130.10.10">
    <property type="entry name" value="YVTN repeat-like/Quinoprotein amine dehydrogenase"/>
    <property type="match status" value="1"/>
</dbReference>
<evidence type="ECO:0000313" key="2">
    <source>
        <dbReference type="EMBL" id="ETO07475.1"/>
    </source>
</evidence>
<dbReference type="PANTHER" id="PTHR46108">
    <property type="entry name" value="BLUE CHEESE"/>
    <property type="match status" value="1"/>
</dbReference>
<organism evidence="2 3">
    <name type="scientific">Reticulomyxa filosa</name>
    <dbReference type="NCBI Taxonomy" id="46433"/>
    <lineage>
        <taxon>Eukaryota</taxon>
        <taxon>Sar</taxon>
        <taxon>Rhizaria</taxon>
        <taxon>Retaria</taxon>
        <taxon>Foraminifera</taxon>
        <taxon>Monothalamids</taxon>
        <taxon>Reticulomyxidae</taxon>
        <taxon>Reticulomyxa</taxon>
    </lineage>
</organism>
<dbReference type="InterPro" id="IPR051944">
    <property type="entry name" value="BEACH_domain_protein"/>
</dbReference>
<accession>X6M377</accession>
<dbReference type="InterPro" id="IPR015943">
    <property type="entry name" value="WD40/YVTN_repeat-like_dom_sf"/>
</dbReference>
<keyword evidence="3" id="KW-1185">Reference proteome</keyword>
<dbReference type="AlphaFoldDB" id="X6M377"/>
<sequence length="217" mass="24745">IISVWTINGELLAYVVTGQSVHHSVSCMSVNNLRDWQSSSSCVLITGHKDGSLRFWSLAIPNGAKEVLDQKRVTAMINHQTKIADDSESTVEISKLFSPKLPSYQKRRMAPELNVHKYNSKYNADYNSTSLKQLAGDTTLRFKPMCTKSKKQVKPITQIHASTSTHQFLWTGDAEGKIIQWEIRTGFFSFSFYVFVCLWVKNLYVPARFKQLNWCSN</sequence>
<dbReference type="PANTHER" id="PTHR46108:SF4">
    <property type="entry name" value="BLUE CHEESE"/>
    <property type="match status" value="1"/>
</dbReference>
<dbReference type="SUPFAM" id="SSF50978">
    <property type="entry name" value="WD40 repeat-like"/>
    <property type="match status" value="1"/>
</dbReference>
<reference evidence="2 3" key="1">
    <citation type="journal article" date="2013" name="Curr. Biol.">
        <title>The Genome of the Foraminiferan Reticulomyxa filosa.</title>
        <authorList>
            <person name="Glockner G."/>
            <person name="Hulsmann N."/>
            <person name="Schleicher M."/>
            <person name="Noegel A.A."/>
            <person name="Eichinger L."/>
            <person name="Gallinger C."/>
            <person name="Pawlowski J."/>
            <person name="Sierra R."/>
            <person name="Euteneuer U."/>
            <person name="Pillet L."/>
            <person name="Moustafa A."/>
            <person name="Platzer M."/>
            <person name="Groth M."/>
            <person name="Szafranski K."/>
            <person name="Schliwa M."/>
        </authorList>
    </citation>
    <scope>NUCLEOTIDE SEQUENCE [LARGE SCALE GENOMIC DNA]</scope>
</reference>